<keyword evidence="3" id="KW-0648">Protein biosynthesis</keyword>
<dbReference type="GO" id="GO:0005737">
    <property type="term" value="C:cytoplasm"/>
    <property type="evidence" value="ECO:0007669"/>
    <property type="project" value="UniProtKB-ARBA"/>
</dbReference>
<dbReference type="InterPro" id="IPR045853">
    <property type="entry name" value="Pep_chain_release_fac_I_sf"/>
</dbReference>
<keyword evidence="2" id="KW-0488">Methylation</keyword>
<dbReference type="Gene3D" id="3.30.70.1660">
    <property type="match status" value="1"/>
</dbReference>
<dbReference type="PROSITE" id="PS00745">
    <property type="entry name" value="RF_PROK_I"/>
    <property type="match status" value="1"/>
</dbReference>
<gene>
    <name evidence="5" type="ORF">CEUSTIGMA_g5519.t1</name>
</gene>
<reference evidence="5 6" key="1">
    <citation type="submission" date="2017-08" db="EMBL/GenBank/DDBJ databases">
        <title>Acidophilic green algal genome provides insights into adaptation to an acidic environment.</title>
        <authorList>
            <person name="Hirooka S."/>
            <person name="Hirose Y."/>
            <person name="Kanesaki Y."/>
            <person name="Higuchi S."/>
            <person name="Fujiwara T."/>
            <person name="Onuma R."/>
            <person name="Era A."/>
            <person name="Ohbayashi R."/>
            <person name="Uzuka A."/>
            <person name="Nozaki H."/>
            <person name="Yoshikawa H."/>
            <person name="Miyagishima S.Y."/>
        </authorList>
    </citation>
    <scope>NUCLEOTIDE SEQUENCE [LARGE SCALE GENOMIC DNA]</scope>
    <source>
        <strain evidence="5 6">NIES-2499</strain>
    </source>
</reference>
<dbReference type="OrthoDB" id="2019491at2759"/>
<protein>
    <recommendedName>
        <fullName evidence="4">Prokaryotic-type class I peptide chain release factors domain-containing protein</fullName>
    </recommendedName>
</protein>
<evidence type="ECO:0000256" key="2">
    <source>
        <dbReference type="ARBA" id="ARBA00022481"/>
    </source>
</evidence>
<dbReference type="Proteomes" id="UP000232323">
    <property type="component" value="Unassembled WGS sequence"/>
</dbReference>
<dbReference type="Pfam" id="PF00472">
    <property type="entry name" value="RF-1"/>
    <property type="match status" value="1"/>
</dbReference>
<evidence type="ECO:0000259" key="4">
    <source>
        <dbReference type="PROSITE" id="PS00745"/>
    </source>
</evidence>
<dbReference type="PANTHER" id="PTHR43804:SF7">
    <property type="entry name" value="LD18447P"/>
    <property type="match status" value="1"/>
</dbReference>
<dbReference type="SUPFAM" id="SSF75620">
    <property type="entry name" value="Release factor"/>
    <property type="match status" value="1"/>
</dbReference>
<dbReference type="STRING" id="1157962.A0A250X4R0"/>
<name>A0A250X4R0_9CHLO</name>
<dbReference type="GO" id="GO:0003747">
    <property type="term" value="F:translation release factor activity"/>
    <property type="evidence" value="ECO:0007669"/>
    <property type="project" value="InterPro"/>
</dbReference>
<dbReference type="Pfam" id="PF03462">
    <property type="entry name" value="PCRF"/>
    <property type="match status" value="1"/>
</dbReference>
<dbReference type="InterPro" id="IPR005139">
    <property type="entry name" value="PCRF"/>
</dbReference>
<sequence>MAALCFGRLCMRTFLASDGPKVISSVLGKSLGTCRVPNVPFYWEDCRDFLKSCRQFSKGTTTLKFQINDIVEGKLQRIFSKYEALKDQLTGHYGSSGAKNGQLHKEFKFYQSVGDKYEEYCKVKRGIAELESLWSSADVPSTEEERLEMSQLVEEEKAVLQSQLSQLEQDLLYALLPSSHEEHRNAIVEVRPGTGGDEASLFASELLNMYTQYAIQKGWVYETLEHVVSDTGGVKFGSLVISGSGAFSRLRHEVGVHRVQRVPATETEGRIHTSTASVVVMCEADEVDIQIRDEDLRMEAYRASGAGGQHVNVTNSAVRLIHIPSGLVVTCQDERSQHRNKAKALRIIRAKLFEQERQRKAAATSAERRASIGSGDRHERIRTYNFSQDRITDHRVGLTLHGVLSVLSGGPASGSGQTLGLDDIIDALNLDEQGQQLLLLLEDSN</sequence>
<dbReference type="PANTHER" id="PTHR43804">
    <property type="entry name" value="LD18447P"/>
    <property type="match status" value="1"/>
</dbReference>
<organism evidence="5 6">
    <name type="scientific">Chlamydomonas eustigma</name>
    <dbReference type="NCBI Taxonomy" id="1157962"/>
    <lineage>
        <taxon>Eukaryota</taxon>
        <taxon>Viridiplantae</taxon>
        <taxon>Chlorophyta</taxon>
        <taxon>core chlorophytes</taxon>
        <taxon>Chlorophyceae</taxon>
        <taxon>CS clade</taxon>
        <taxon>Chlamydomonadales</taxon>
        <taxon>Chlamydomonadaceae</taxon>
        <taxon>Chlamydomonas</taxon>
    </lineage>
</organism>
<evidence type="ECO:0000313" key="5">
    <source>
        <dbReference type="EMBL" id="GAX78077.1"/>
    </source>
</evidence>
<dbReference type="Gene3D" id="6.10.140.1950">
    <property type="match status" value="1"/>
</dbReference>
<dbReference type="FunFam" id="3.30.160.20:FF:000004">
    <property type="entry name" value="Peptide chain release factor 1"/>
    <property type="match status" value="1"/>
</dbReference>
<evidence type="ECO:0000256" key="1">
    <source>
        <dbReference type="ARBA" id="ARBA00010835"/>
    </source>
</evidence>
<accession>A0A250X4R0</accession>
<keyword evidence="6" id="KW-1185">Reference proteome</keyword>
<dbReference type="AlphaFoldDB" id="A0A250X4R0"/>
<dbReference type="InterPro" id="IPR000352">
    <property type="entry name" value="Pep_chain_release_fac_I"/>
</dbReference>
<evidence type="ECO:0000313" key="6">
    <source>
        <dbReference type="Proteomes" id="UP000232323"/>
    </source>
</evidence>
<dbReference type="EMBL" id="BEGY01000029">
    <property type="protein sequence ID" value="GAX78077.1"/>
    <property type="molecule type" value="Genomic_DNA"/>
</dbReference>
<proteinExistence type="inferred from homology"/>
<comment type="similarity">
    <text evidence="1">Belongs to the prokaryotic/mitochondrial release factor family.</text>
</comment>
<dbReference type="SMART" id="SM00937">
    <property type="entry name" value="PCRF"/>
    <property type="match status" value="1"/>
</dbReference>
<feature type="domain" description="Prokaryotic-type class I peptide chain release factors" evidence="4">
    <location>
        <begin position="302"/>
        <end position="318"/>
    </location>
</feature>
<dbReference type="Gene3D" id="3.30.160.20">
    <property type="match status" value="1"/>
</dbReference>
<evidence type="ECO:0000256" key="3">
    <source>
        <dbReference type="ARBA" id="ARBA00022917"/>
    </source>
</evidence>
<dbReference type="InterPro" id="IPR050057">
    <property type="entry name" value="Prokaryotic/Mito_RF"/>
</dbReference>
<comment type="caution">
    <text evidence="5">The sequence shown here is derived from an EMBL/GenBank/DDBJ whole genome shotgun (WGS) entry which is preliminary data.</text>
</comment>